<gene>
    <name evidence="3" type="ORF">S7711_07379</name>
</gene>
<dbReference type="HOGENOM" id="CLU_041181_0_0_1"/>
<dbReference type="OrthoDB" id="3232309at2759"/>
<sequence length="423" mass="48390">TWLRWYKKPEYRDIKQYSTEVTLGKRSISPDGRNRGLVPSHLSLDRVLANKTCSPMSLSDFYMYLKYIEYSPENLEFYIWFKNYEARWQKHSSSDNVSRTRDDHSFAQISQIHDSRDESQSQHNLSAEDYPEAESESQAAAQILEFALPSAPCPFIERPKPSARDRFTTFKNACVESTKSTCKIGRTPNFGMLDGFDAAEELESIIQLYLLPSSPKELNIPPAMRDSAIEAIQTSINKDPRHLAPIASHVFALLRTCSHPNFLRLGVANGTLETVCVVTSMGIAMTCVGFLLVFLRAFVPFTGARSRLELLGPWGFWFLGLSFVLSGMRGSCFFLLLFSRRQPLPWERFDDKVSIRSNRSRLGKLIKRVMIFDRKLRVKDVHLRQLQRKIVIQSLLGGAMFATLGVLVFVFQPIWKETVHRSV</sequence>
<dbReference type="PANTHER" id="PTHR39466:SF1">
    <property type="entry name" value="RGS DOMAIN-CONTAINING PROTEIN"/>
    <property type="match status" value="1"/>
</dbReference>
<feature type="transmembrane region" description="Helical" evidence="2">
    <location>
        <begin position="274"/>
        <end position="295"/>
    </location>
</feature>
<dbReference type="SUPFAM" id="SSF48097">
    <property type="entry name" value="Regulator of G-protein signaling, RGS"/>
    <property type="match status" value="1"/>
</dbReference>
<feature type="non-terminal residue" evidence="3">
    <location>
        <position position="1"/>
    </location>
</feature>
<proteinExistence type="predicted"/>
<evidence type="ECO:0000313" key="3">
    <source>
        <dbReference type="EMBL" id="KEY64015.1"/>
    </source>
</evidence>
<dbReference type="EMBL" id="KL648755">
    <property type="protein sequence ID" value="KEY64015.1"/>
    <property type="molecule type" value="Genomic_DNA"/>
</dbReference>
<feature type="transmembrane region" description="Helical" evidence="2">
    <location>
        <begin position="315"/>
        <end position="338"/>
    </location>
</feature>
<keyword evidence="2" id="KW-0472">Membrane</keyword>
<evidence type="ECO:0000256" key="2">
    <source>
        <dbReference type="SAM" id="Phobius"/>
    </source>
</evidence>
<feature type="region of interest" description="Disordered" evidence="1">
    <location>
        <begin position="112"/>
        <end position="134"/>
    </location>
</feature>
<dbReference type="AlphaFoldDB" id="A0A084AFD6"/>
<dbReference type="InterPro" id="IPR044926">
    <property type="entry name" value="RGS_subdomain_2"/>
</dbReference>
<name>A0A084AFD6_STACB</name>
<reference evidence="3 4" key="1">
    <citation type="journal article" date="2014" name="BMC Genomics">
        <title>Comparative genome sequencing reveals chemotype-specific gene clusters in the toxigenic black mold Stachybotrys.</title>
        <authorList>
            <person name="Semeiks J."/>
            <person name="Borek D."/>
            <person name="Otwinowski Z."/>
            <person name="Grishin N.V."/>
        </authorList>
    </citation>
    <scope>NUCLEOTIDE SEQUENCE [LARGE SCALE GENOMIC DNA]</scope>
    <source>
        <strain evidence="4">CBS 109288 / IBT 7711</strain>
    </source>
</reference>
<accession>A0A084AFD6</accession>
<dbReference type="Proteomes" id="UP000028045">
    <property type="component" value="Unassembled WGS sequence"/>
</dbReference>
<organism evidence="3 4">
    <name type="scientific">Stachybotrys chartarum (strain CBS 109288 / IBT 7711)</name>
    <name type="common">Toxic black mold</name>
    <name type="synonym">Stilbospora chartarum</name>
    <dbReference type="NCBI Taxonomy" id="1280523"/>
    <lineage>
        <taxon>Eukaryota</taxon>
        <taxon>Fungi</taxon>
        <taxon>Dikarya</taxon>
        <taxon>Ascomycota</taxon>
        <taxon>Pezizomycotina</taxon>
        <taxon>Sordariomycetes</taxon>
        <taxon>Hypocreomycetidae</taxon>
        <taxon>Hypocreales</taxon>
        <taxon>Stachybotryaceae</taxon>
        <taxon>Stachybotrys</taxon>
    </lineage>
</organism>
<feature type="transmembrane region" description="Helical" evidence="2">
    <location>
        <begin position="394"/>
        <end position="415"/>
    </location>
</feature>
<dbReference type="PANTHER" id="PTHR39466">
    <property type="entry name" value="RGS DOMAIN-CONTAINING PROTEIN"/>
    <property type="match status" value="1"/>
</dbReference>
<protein>
    <submittedName>
        <fullName evidence="3">Uncharacterized protein</fullName>
    </submittedName>
</protein>
<keyword evidence="2" id="KW-0812">Transmembrane</keyword>
<keyword evidence="4" id="KW-1185">Reference proteome</keyword>
<evidence type="ECO:0000313" key="4">
    <source>
        <dbReference type="Proteomes" id="UP000028045"/>
    </source>
</evidence>
<dbReference type="InterPro" id="IPR036305">
    <property type="entry name" value="RGS_sf"/>
</dbReference>
<dbReference type="Gene3D" id="1.10.167.10">
    <property type="entry name" value="Regulator of G-protein Signalling 4, domain 2"/>
    <property type="match status" value="1"/>
</dbReference>
<evidence type="ECO:0000256" key="1">
    <source>
        <dbReference type="SAM" id="MobiDB-lite"/>
    </source>
</evidence>
<keyword evidence="2" id="KW-1133">Transmembrane helix</keyword>